<proteinExistence type="predicted"/>
<evidence type="ECO:0000313" key="2">
    <source>
        <dbReference type="Proteomes" id="UP000650833"/>
    </source>
</evidence>
<gene>
    <name evidence="1" type="ORF">INT46_006928</name>
</gene>
<dbReference type="Proteomes" id="UP000650833">
    <property type="component" value="Unassembled WGS sequence"/>
</dbReference>
<sequence>MMFEKLGPSSLLSIHQNRYENALSLRKCSTGVDSIGDYLNIGFQNAVLQRKALRKEFIVQNQKIQAIMPIGRPFICASRMGVSGLPSDFNEDSHIWIEQNFRKFSQVLKYCLYHTKDGNCFIGNAYVILAINEPYKNKYGTITTEHYD</sequence>
<name>A0A8H7USC8_9FUNG</name>
<dbReference type="EMBL" id="JAEPRC010001015">
    <property type="protein sequence ID" value="KAG2190253.1"/>
    <property type="molecule type" value="Genomic_DNA"/>
</dbReference>
<accession>A0A8H7USC8</accession>
<dbReference type="AlphaFoldDB" id="A0A8H7USC8"/>
<keyword evidence="2" id="KW-1185">Reference proteome</keyword>
<organism evidence="1 2">
    <name type="scientific">Mucor plumbeus</name>
    <dbReference type="NCBI Taxonomy" id="97098"/>
    <lineage>
        <taxon>Eukaryota</taxon>
        <taxon>Fungi</taxon>
        <taxon>Fungi incertae sedis</taxon>
        <taxon>Mucoromycota</taxon>
        <taxon>Mucoromycotina</taxon>
        <taxon>Mucoromycetes</taxon>
        <taxon>Mucorales</taxon>
        <taxon>Mucorineae</taxon>
        <taxon>Mucoraceae</taxon>
        <taxon>Mucor</taxon>
    </lineage>
</organism>
<comment type="caution">
    <text evidence="1">The sequence shown here is derived from an EMBL/GenBank/DDBJ whole genome shotgun (WGS) entry which is preliminary data.</text>
</comment>
<reference evidence="1" key="1">
    <citation type="submission" date="2020-12" db="EMBL/GenBank/DDBJ databases">
        <title>Metabolic potential, ecology and presence of endohyphal bacteria is reflected in genomic diversity of Mucoromycotina.</title>
        <authorList>
            <person name="Muszewska A."/>
            <person name="Okrasinska A."/>
            <person name="Steczkiewicz K."/>
            <person name="Drgas O."/>
            <person name="Orlowska M."/>
            <person name="Perlinska-Lenart U."/>
            <person name="Aleksandrzak-Piekarczyk T."/>
            <person name="Szatraj K."/>
            <person name="Zielenkiewicz U."/>
            <person name="Pilsyk S."/>
            <person name="Malc E."/>
            <person name="Mieczkowski P."/>
            <person name="Kruszewska J.S."/>
            <person name="Biernat P."/>
            <person name="Pawlowska J."/>
        </authorList>
    </citation>
    <scope>NUCLEOTIDE SEQUENCE</scope>
    <source>
        <strain evidence="1">CBS 226.32</strain>
    </source>
</reference>
<evidence type="ECO:0000313" key="1">
    <source>
        <dbReference type="EMBL" id="KAG2190253.1"/>
    </source>
</evidence>
<protein>
    <submittedName>
        <fullName evidence="1">Uncharacterized protein</fullName>
    </submittedName>
</protein>